<gene>
    <name evidence="2" type="ORF">GS398_03035</name>
</gene>
<proteinExistence type="predicted"/>
<keyword evidence="1" id="KW-0732">Signal</keyword>
<dbReference type="AlphaFoldDB" id="A0A7K1XU18"/>
<dbReference type="RefSeq" id="WP_160905244.1">
    <property type="nucleotide sequence ID" value="NZ_WVHS01000001.1"/>
</dbReference>
<comment type="caution">
    <text evidence="2">The sequence shown here is derived from an EMBL/GenBank/DDBJ whole genome shotgun (WGS) entry which is preliminary data.</text>
</comment>
<organism evidence="2 3">
    <name type="scientific">Hufsiella ginkgonis</name>
    <dbReference type="NCBI Taxonomy" id="2695274"/>
    <lineage>
        <taxon>Bacteria</taxon>
        <taxon>Pseudomonadati</taxon>
        <taxon>Bacteroidota</taxon>
        <taxon>Sphingobacteriia</taxon>
        <taxon>Sphingobacteriales</taxon>
        <taxon>Sphingobacteriaceae</taxon>
        <taxon>Hufsiella</taxon>
    </lineage>
</organism>
<accession>A0A7K1XU18</accession>
<feature type="chain" id="PRO_5029520062" evidence="1">
    <location>
        <begin position="20"/>
        <end position="191"/>
    </location>
</feature>
<sequence length="191" mass="21224">MKKHITLLALLFVFAAAQAQTAIPVDSFLGVKFGATAEEVANKMRLAGAGADKKSSKKDYLVFAGMQYGKWKPEYVYFKLSNGKVFEGGAYFKPAQNNLAIALYNSIKHYISLTYSEGTDKNRIPVTYNDGENETAAIELGNAVYTCHWVEDVSRSKFNTIDMAINPDLVTQLWFTEAKESLKGNKNIKSK</sequence>
<evidence type="ECO:0000256" key="1">
    <source>
        <dbReference type="SAM" id="SignalP"/>
    </source>
</evidence>
<keyword evidence="3" id="KW-1185">Reference proteome</keyword>
<evidence type="ECO:0000313" key="3">
    <source>
        <dbReference type="Proteomes" id="UP000451233"/>
    </source>
</evidence>
<dbReference type="EMBL" id="WVHS01000001">
    <property type="protein sequence ID" value="MXV14259.1"/>
    <property type="molecule type" value="Genomic_DNA"/>
</dbReference>
<reference evidence="2 3" key="1">
    <citation type="submission" date="2019-11" db="EMBL/GenBank/DDBJ databases">
        <title>Pedobacter sp. HMF7056 Genome sequencing and assembly.</title>
        <authorList>
            <person name="Kang H."/>
            <person name="Kim H."/>
            <person name="Joh K."/>
        </authorList>
    </citation>
    <scope>NUCLEOTIDE SEQUENCE [LARGE SCALE GENOMIC DNA]</scope>
    <source>
        <strain evidence="2 3">HMF7056</strain>
    </source>
</reference>
<feature type="signal peptide" evidence="1">
    <location>
        <begin position="1"/>
        <end position="19"/>
    </location>
</feature>
<dbReference type="Proteomes" id="UP000451233">
    <property type="component" value="Unassembled WGS sequence"/>
</dbReference>
<evidence type="ECO:0000313" key="2">
    <source>
        <dbReference type="EMBL" id="MXV14259.1"/>
    </source>
</evidence>
<name>A0A7K1XU18_9SPHI</name>
<protein>
    <submittedName>
        <fullName evidence="2">Uncharacterized protein</fullName>
    </submittedName>
</protein>